<name>A0A1Y1HQG3_KLENI</name>
<sequence>MAGWWKPLEILGVASSEKTAVFLSKARYVLASEEFLELRSLMQQHASNQANFHDLLISVRRVCLGKDVPENERRKALWAEFLGIITPAEARMAFHPTWEVPKIGWDCPFVQRDWQPDLVVHAASTSQLEASTSAMMNGGRLLQDGRQMPVELTGASASGDVETADTEALGWWPLTSLPLRTAFEMMKLAAERAASISGTVASPPVWDESVVREHGADELSCPRAKETDEGLGTLEGAQQASLVPSGFWTSTGRETKIGNSTAATQLHPFYTDTSLSQANGEDVWAIERPLLAEDQPAMSSFVSSDALTPHEEIREVQVTHASDTYSKRRRLLYENYGTFFF</sequence>
<dbReference type="Proteomes" id="UP000054558">
    <property type="component" value="Unassembled WGS sequence"/>
</dbReference>
<gene>
    <name evidence="1" type="ORF">KFL_000260480</name>
</gene>
<proteinExistence type="predicted"/>
<dbReference type="EMBL" id="DF236975">
    <property type="protein sequence ID" value="GAQ79231.1"/>
    <property type="molecule type" value="Genomic_DNA"/>
</dbReference>
<evidence type="ECO:0000313" key="2">
    <source>
        <dbReference type="Proteomes" id="UP000054558"/>
    </source>
</evidence>
<protein>
    <submittedName>
        <fullName evidence="1">Uncharacterized protein</fullName>
    </submittedName>
</protein>
<keyword evidence="2" id="KW-1185">Reference proteome</keyword>
<accession>A0A1Y1HQG3</accession>
<organism evidence="1 2">
    <name type="scientific">Klebsormidium nitens</name>
    <name type="common">Green alga</name>
    <name type="synonym">Ulothrix nitens</name>
    <dbReference type="NCBI Taxonomy" id="105231"/>
    <lineage>
        <taxon>Eukaryota</taxon>
        <taxon>Viridiplantae</taxon>
        <taxon>Streptophyta</taxon>
        <taxon>Klebsormidiophyceae</taxon>
        <taxon>Klebsormidiales</taxon>
        <taxon>Klebsormidiaceae</taxon>
        <taxon>Klebsormidium</taxon>
    </lineage>
</organism>
<reference evidence="1 2" key="1">
    <citation type="journal article" date="2014" name="Nat. Commun.">
        <title>Klebsormidium flaccidum genome reveals primary factors for plant terrestrial adaptation.</title>
        <authorList>
            <person name="Hori K."/>
            <person name="Maruyama F."/>
            <person name="Fujisawa T."/>
            <person name="Togashi T."/>
            <person name="Yamamoto N."/>
            <person name="Seo M."/>
            <person name="Sato S."/>
            <person name="Yamada T."/>
            <person name="Mori H."/>
            <person name="Tajima N."/>
            <person name="Moriyama T."/>
            <person name="Ikeuchi M."/>
            <person name="Watanabe M."/>
            <person name="Wada H."/>
            <person name="Kobayashi K."/>
            <person name="Saito M."/>
            <person name="Masuda T."/>
            <person name="Sasaki-Sekimoto Y."/>
            <person name="Mashiguchi K."/>
            <person name="Awai K."/>
            <person name="Shimojima M."/>
            <person name="Masuda S."/>
            <person name="Iwai M."/>
            <person name="Nobusawa T."/>
            <person name="Narise T."/>
            <person name="Kondo S."/>
            <person name="Saito H."/>
            <person name="Sato R."/>
            <person name="Murakawa M."/>
            <person name="Ihara Y."/>
            <person name="Oshima-Yamada Y."/>
            <person name="Ohtaka K."/>
            <person name="Satoh M."/>
            <person name="Sonobe K."/>
            <person name="Ishii M."/>
            <person name="Ohtani R."/>
            <person name="Kanamori-Sato M."/>
            <person name="Honoki R."/>
            <person name="Miyazaki D."/>
            <person name="Mochizuki H."/>
            <person name="Umetsu J."/>
            <person name="Higashi K."/>
            <person name="Shibata D."/>
            <person name="Kamiya Y."/>
            <person name="Sato N."/>
            <person name="Nakamura Y."/>
            <person name="Tabata S."/>
            <person name="Ida S."/>
            <person name="Kurokawa K."/>
            <person name="Ohta H."/>
        </authorList>
    </citation>
    <scope>NUCLEOTIDE SEQUENCE [LARGE SCALE GENOMIC DNA]</scope>
    <source>
        <strain evidence="1 2">NIES-2285</strain>
    </source>
</reference>
<evidence type="ECO:0000313" key="1">
    <source>
        <dbReference type="EMBL" id="GAQ79231.1"/>
    </source>
</evidence>
<dbReference type="AlphaFoldDB" id="A0A1Y1HQG3"/>